<evidence type="ECO:0000313" key="1">
    <source>
        <dbReference type="EMBL" id="UPK66689.1"/>
    </source>
</evidence>
<sequence>MILTGNVGKFTVMLLMKFPAFNRHFVIVNLGKAYKIFRSIPTEKLKRTPITTTNILSFKFDIYDAFHLLKEYAAQIDRLDMINKCISINVWDSRQMNTLIKTVTLSLTEQTFFELKELYDKKVFNERLGNNYMHFISIYLHSDIKRKANGNRGVAEGTLLYSLRSENDNKERRLKSKFSLTKQEAIAICSYVSYWQTD</sequence>
<reference evidence="1 2" key="1">
    <citation type="submission" date="2022-04" db="EMBL/GenBank/DDBJ databases">
        <title>The arsenic-methylating capacity of Chitinophaga filiformis YT5 during chitin decomposition.</title>
        <authorList>
            <person name="Chen G."/>
            <person name="Liang Y."/>
        </authorList>
    </citation>
    <scope>NUCLEOTIDE SEQUENCE [LARGE SCALE GENOMIC DNA]</scope>
    <source>
        <strain evidence="1 2">YT5</strain>
    </source>
</reference>
<dbReference type="RefSeq" id="WP_247808899.1">
    <property type="nucleotide sequence ID" value="NZ_CP095855.1"/>
</dbReference>
<gene>
    <name evidence="1" type="ORF">MYF79_17275</name>
</gene>
<dbReference type="EMBL" id="CP095855">
    <property type="protein sequence ID" value="UPK66689.1"/>
    <property type="molecule type" value="Genomic_DNA"/>
</dbReference>
<dbReference type="Proteomes" id="UP000830198">
    <property type="component" value="Chromosome"/>
</dbReference>
<accession>A0ABY4HUK4</accession>
<keyword evidence="2" id="KW-1185">Reference proteome</keyword>
<protein>
    <submittedName>
        <fullName evidence="1">Uncharacterized protein</fullName>
    </submittedName>
</protein>
<evidence type="ECO:0000313" key="2">
    <source>
        <dbReference type="Proteomes" id="UP000830198"/>
    </source>
</evidence>
<name>A0ABY4HUK4_CHIFI</name>
<organism evidence="1 2">
    <name type="scientific">Chitinophaga filiformis</name>
    <name type="common">Myxococcus filiformis</name>
    <name type="synonym">Flexibacter filiformis</name>
    <dbReference type="NCBI Taxonomy" id="104663"/>
    <lineage>
        <taxon>Bacteria</taxon>
        <taxon>Pseudomonadati</taxon>
        <taxon>Bacteroidota</taxon>
        <taxon>Chitinophagia</taxon>
        <taxon>Chitinophagales</taxon>
        <taxon>Chitinophagaceae</taxon>
        <taxon>Chitinophaga</taxon>
    </lineage>
</organism>
<proteinExistence type="predicted"/>